<dbReference type="Gene3D" id="2.30.30.40">
    <property type="entry name" value="SH3 Domains"/>
    <property type="match status" value="1"/>
</dbReference>
<dbReference type="InterPro" id="IPR003646">
    <property type="entry name" value="SH3-like_bac-type"/>
</dbReference>
<protein>
    <recommendedName>
        <fullName evidence="3">SH3b domain-containing protein</fullName>
    </recommendedName>
</protein>
<dbReference type="AlphaFoldDB" id="A0NM85"/>
<organism evidence="4 5">
    <name type="scientific">Roseibium aggregatum (strain ATCC 25650 / DSM 13394 / JCM 20685 / NBRC 16684 / NCIMB 2208 / IAM 12614 / B1)</name>
    <name type="common">Stappia aggregata</name>
    <dbReference type="NCBI Taxonomy" id="384765"/>
    <lineage>
        <taxon>Bacteria</taxon>
        <taxon>Pseudomonadati</taxon>
        <taxon>Pseudomonadota</taxon>
        <taxon>Alphaproteobacteria</taxon>
        <taxon>Hyphomicrobiales</taxon>
        <taxon>Stappiaceae</taxon>
        <taxon>Roseibium</taxon>
    </lineage>
</organism>
<dbReference type="Proteomes" id="UP000004848">
    <property type="component" value="Unassembled WGS sequence"/>
</dbReference>
<reference evidence="4 5" key="1">
    <citation type="submission" date="2006-05" db="EMBL/GenBank/DDBJ databases">
        <authorList>
            <person name="King G."/>
            <person name="Ferriera S."/>
            <person name="Johnson J."/>
            <person name="Kravitz S."/>
            <person name="Beeson K."/>
            <person name="Sutton G."/>
            <person name="Rogers Y.-H."/>
            <person name="Friedman R."/>
            <person name="Frazier M."/>
            <person name="Venter J.C."/>
        </authorList>
    </citation>
    <scope>NUCLEOTIDE SEQUENCE [LARGE SCALE GENOMIC DNA]</scope>
    <source>
        <strain evidence="5">ATCC 25650 / DSM 13394 / JCM 20685 / NBRC 16684 / NCIMB 2208 / IAM 12614 / B1</strain>
    </source>
</reference>
<feature type="domain" description="SH3b" evidence="3">
    <location>
        <begin position="33"/>
        <end position="85"/>
    </location>
</feature>
<comment type="caution">
    <text evidence="4">The sequence shown here is derived from an EMBL/GenBank/DDBJ whole genome shotgun (WGS) entry which is preliminary data.</text>
</comment>
<gene>
    <name evidence="4" type="ORF">SIAM614_10138</name>
</gene>
<evidence type="ECO:0000313" key="5">
    <source>
        <dbReference type="Proteomes" id="UP000004848"/>
    </source>
</evidence>
<dbReference type="eggNOG" id="COG4991">
    <property type="taxonomic scope" value="Bacteria"/>
</dbReference>
<name>A0NM85_ROSAI</name>
<keyword evidence="2" id="KW-1133">Transmembrane helix</keyword>
<proteinExistence type="predicted"/>
<dbReference type="GeneID" id="68844719"/>
<keyword evidence="2" id="KW-0812">Transmembrane</keyword>
<feature type="compositionally biased region" description="Low complexity" evidence="1">
    <location>
        <begin position="837"/>
        <end position="855"/>
    </location>
</feature>
<evidence type="ECO:0000259" key="3">
    <source>
        <dbReference type="Pfam" id="PF08239"/>
    </source>
</evidence>
<evidence type="ECO:0000313" key="4">
    <source>
        <dbReference type="EMBL" id="EAV46180.1"/>
    </source>
</evidence>
<dbReference type="RefSeq" id="WP_006931455.1">
    <property type="nucleotide sequence ID" value="NZ_AAUW01000001.1"/>
</dbReference>
<feature type="transmembrane region" description="Helical" evidence="2">
    <location>
        <begin position="535"/>
        <end position="560"/>
    </location>
</feature>
<sequence>MRKSLSVLLSSTLILQTVFINGVLAAPALTTANVNFRQGPGTNFGSLGTVPSGTQVEMENCDDSGAWCSISYNGQNGFVSGQYLQLSEPEQTTGWPRSFQTDAGATLVLYQPQFTEWDNFKTLKALVAAEYIKDKDTKPVFGVIGVSGVTVADPDKSEVDINQIQVTELDFSALDRQSLTDLSLQVGKILPTGTITVKEDRITAGLAEYKRMDDVQGLNSEAPPIFISTEPSILVQTEGAPIFAPVKGDQGLSFVVNSNWDILKIDESGELYLRDEKSWMKTTDVSAGWQAVDKLPDLIGSLPDDDNWKETREAIPGEPFADNAPPKVIYSDKPAEMIVFDGEPALEPVEGTDLEWASNTDSDVFFLKSTSTWYILVSGRWFKSDSLQGPWTFTTPDMPSDFQNLPEDAPYYSVRSSIPGTSEASQARLKASIPTTARVEVGSVSADVSYAGDPEFEKIDGTSMSYAVNTSDQVIQVGAKYYVLQDGVWFVGDSPQGPFAVATAVPDEIYTIPPSSPVYNTTYVRIYDSEPGAVWYGYTMGYLAGFLSWGVFVYGTGYYYRPWYRPGLRPIYFPRPVTYGIGAFYNPVRGTFGRYGYAYGPLRGIAGGGIYNPRTGGYIRGAAISGPRGSAGFISAYNPRTGNRVVVGGARGIYGSWGGKVVSGPEWSRTRDLQAGAVQRWKKDGNLGQVANLDRRGDVFAGRDGSVYRRDGEKWQKFEGGRWGEVAAPSRDAIQDRVGDIGAGLAGGAIGAGAGAALANRPLGDKVQNRPNIQRPTNLPAGQRPNVERPNVQRPNVQRPNAQRPAERPNVQKPNVQRPNVQRPSVQRPNVQKPNVQRPATRPATRPAARPQAPAHLSRDQRARTAGNRQVNRQRNVQQSRPQARVQRPSGGGSVRRGGGGRRR</sequence>
<keyword evidence="2" id="KW-0472">Membrane</keyword>
<dbReference type="EMBL" id="AAUW01000001">
    <property type="protein sequence ID" value="EAV46180.1"/>
    <property type="molecule type" value="Genomic_DNA"/>
</dbReference>
<evidence type="ECO:0000256" key="1">
    <source>
        <dbReference type="SAM" id="MobiDB-lite"/>
    </source>
</evidence>
<feature type="region of interest" description="Disordered" evidence="1">
    <location>
        <begin position="762"/>
        <end position="904"/>
    </location>
</feature>
<dbReference type="OrthoDB" id="102964at2"/>
<evidence type="ECO:0000256" key="2">
    <source>
        <dbReference type="SAM" id="Phobius"/>
    </source>
</evidence>
<feature type="compositionally biased region" description="Polar residues" evidence="1">
    <location>
        <begin position="812"/>
        <end position="835"/>
    </location>
</feature>
<accession>A0NM85</accession>
<dbReference type="Pfam" id="PF08239">
    <property type="entry name" value="SH3_3"/>
    <property type="match status" value="1"/>
</dbReference>
<feature type="compositionally biased region" description="Low complexity" evidence="1">
    <location>
        <begin position="868"/>
        <end position="889"/>
    </location>
</feature>